<protein>
    <submittedName>
        <fullName evidence="1">Uncharacterized protein</fullName>
    </submittedName>
</protein>
<accession>A0A0F9KXJ6</accession>
<evidence type="ECO:0000313" key="1">
    <source>
        <dbReference type="EMBL" id="KKM86443.1"/>
    </source>
</evidence>
<dbReference type="AlphaFoldDB" id="A0A0F9KXJ6"/>
<comment type="caution">
    <text evidence="1">The sequence shown here is derived from an EMBL/GenBank/DDBJ whole genome shotgun (WGS) entry which is preliminary data.</text>
</comment>
<gene>
    <name evidence="1" type="ORF">LCGC14_1278970</name>
</gene>
<dbReference type="EMBL" id="LAZR01007257">
    <property type="protein sequence ID" value="KKM86443.1"/>
    <property type="molecule type" value="Genomic_DNA"/>
</dbReference>
<proteinExistence type="predicted"/>
<organism evidence="1">
    <name type="scientific">marine sediment metagenome</name>
    <dbReference type="NCBI Taxonomy" id="412755"/>
    <lineage>
        <taxon>unclassified sequences</taxon>
        <taxon>metagenomes</taxon>
        <taxon>ecological metagenomes</taxon>
    </lineage>
</organism>
<name>A0A0F9KXJ6_9ZZZZ</name>
<sequence>MYCMYCGEELGSDEDLDGIMKLYCYNCGKYYE</sequence>
<reference evidence="1" key="1">
    <citation type="journal article" date="2015" name="Nature">
        <title>Complex archaea that bridge the gap between prokaryotes and eukaryotes.</title>
        <authorList>
            <person name="Spang A."/>
            <person name="Saw J.H."/>
            <person name="Jorgensen S.L."/>
            <person name="Zaremba-Niedzwiedzka K."/>
            <person name="Martijn J."/>
            <person name="Lind A.E."/>
            <person name="van Eijk R."/>
            <person name="Schleper C."/>
            <person name="Guy L."/>
            <person name="Ettema T.J."/>
        </authorList>
    </citation>
    <scope>NUCLEOTIDE SEQUENCE</scope>
</reference>